<dbReference type="InterPro" id="IPR051957">
    <property type="entry name" value="CRISP-LCCL_domain"/>
</dbReference>
<gene>
    <name evidence="4" type="ORF">CNAG_06013</name>
</gene>
<dbReference type="Gene3D" id="2.170.130.20">
    <property type="entry name" value="LCCL-like domain"/>
    <property type="match status" value="1"/>
</dbReference>
<feature type="transmembrane region" description="Helical" evidence="2">
    <location>
        <begin position="268"/>
        <end position="288"/>
    </location>
</feature>
<dbReference type="VEuPathDB" id="FungiDB:CNAG_06013"/>
<accession>J9VUV1</accession>
<dbReference type="PANTHER" id="PTHR31331">
    <property type="entry name" value="LCCL DOMAIN PROTEIN (AFU_ORTHOLOGUE AFUA_5G08630)"/>
    <property type="match status" value="1"/>
</dbReference>
<dbReference type="Pfam" id="PF03815">
    <property type="entry name" value="LCCL"/>
    <property type="match status" value="1"/>
</dbReference>
<dbReference type="GeneID" id="23889272"/>
<keyword evidence="2" id="KW-1133">Transmembrane helix</keyword>
<evidence type="ECO:0000313" key="4">
    <source>
        <dbReference type="EMBL" id="AFR98252.1"/>
    </source>
</evidence>
<evidence type="ECO:0000256" key="2">
    <source>
        <dbReference type="SAM" id="Phobius"/>
    </source>
</evidence>
<feature type="transmembrane region" description="Helical" evidence="2">
    <location>
        <begin position="243"/>
        <end position="261"/>
    </location>
</feature>
<reference evidence="4 5" key="1">
    <citation type="journal article" date="2014" name="PLoS Genet.">
        <title>Analysis of the genome and transcriptome of Cryptococcus neoformans var. grubii reveals complex RNA expression and microevolution leading to virulence attenuation.</title>
        <authorList>
            <person name="Janbon G."/>
            <person name="Ormerod K.L."/>
            <person name="Paulet D."/>
            <person name="Byrnes E.J.III."/>
            <person name="Yadav V."/>
            <person name="Chatterjee G."/>
            <person name="Mullapudi N."/>
            <person name="Hon C.C."/>
            <person name="Billmyre R.B."/>
            <person name="Brunel F."/>
            <person name="Bahn Y.S."/>
            <person name="Chen W."/>
            <person name="Chen Y."/>
            <person name="Chow E.W."/>
            <person name="Coppee J.Y."/>
            <person name="Floyd-Averette A."/>
            <person name="Gaillardin C."/>
            <person name="Gerik K.J."/>
            <person name="Goldberg J."/>
            <person name="Gonzalez-Hilarion S."/>
            <person name="Gujja S."/>
            <person name="Hamlin J.L."/>
            <person name="Hsueh Y.P."/>
            <person name="Ianiri G."/>
            <person name="Jones S."/>
            <person name="Kodira C.D."/>
            <person name="Kozubowski L."/>
            <person name="Lam W."/>
            <person name="Marra M."/>
            <person name="Mesner L.D."/>
            <person name="Mieczkowski P.A."/>
            <person name="Moyrand F."/>
            <person name="Nielsen K."/>
            <person name="Proux C."/>
            <person name="Rossignol T."/>
            <person name="Schein J.E."/>
            <person name="Sun S."/>
            <person name="Wollschlaeger C."/>
            <person name="Wood I.A."/>
            <person name="Zeng Q."/>
            <person name="Neuveglise C."/>
            <person name="Newlon C.S."/>
            <person name="Perfect J.R."/>
            <person name="Lodge J.K."/>
            <person name="Idnurm A."/>
            <person name="Stajich J.E."/>
            <person name="Kronstad J.W."/>
            <person name="Sanyal K."/>
            <person name="Heitman J."/>
            <person name="Fraser J.A."/>
            <person name="Cuomo C.A."/>
            <person name="Dietrich F.S."/>
        </authorList>
    </citation>
    <scope>NUCLEOTIDE SEQUENCE [LARGE SCALE GENOMIC DNA]</scope>
    <source>
        <strain evidence="5">H99 / ATCC 208821 / CBS 10515 / FGSC 9487</strain>
    </source>
</reference>
<feature type="transmembrane region" description="Helical" evidence="2">
    <location>
        <begin position="397"/>
        <end position="417"/>
    </location>
</feature>
<evidence type="ECO:0000256" key="1">
    <source>
        <dbReference type="SAM" id="MobiDB-lite"/>
    </source>
</evidence>
<dbReference type="HOGENOM" id="CLU_011125_2_0_1"/>
<keyword evidence="5" id="KW-1185">Reference proteome</keyword>
<protein>
    <submittedName>
        <fullName evidence="4">Vacuolar protein</fullName>
    </submittedName>
</protein>
<organism evidence="4 5">
    <name type="scientific">Cryptococcus neoformans (strain H99 / ATCC 208821 / CBS 10515 / FGSC 9487)</name>
    <name type="common">Cryptococcus neoformans var. grubii serotype A</name>
    <dbReference type="NCBI Taxonomy" id="235443"/>
    <lineage>
        <taxon>Eukaryota</taxon>
        <taxon>Fungi</taxon>
        <taxon>Dikarya</taxon>
        <taxon>Basidiomycota</taxon>
        <taxon>Agaricomycotina</taxon>
        <taxon>Tremellomycetes</taxon>
        <taxon>Tremellales</taxon>
        <taxon>Cryptococcaceae</taxon>
        <taxon>Cryptococcus</taxon>
        <taxon>Cryptococcus neoformans species complex</taxon>
    </lineage>
</organism>
<evidence type="ECO:0000259" key="3">
    <source>
        <dbReference type="PROSITE" id="PS50820"/>
    </source>
</evidence>
<dbReference type="OrthoDB" id="441660at2759"/>
<feature type="region of interest" description="Disordered" evidence="1">
    <location>
        <begin position="31"/>
        <end position="52"/>
    </location>
</feature>
<dbReference type="InterPro" id="IPR036609">
    <property type="entry name" value="LCCL_sf"/>
</dbReference>
<dbReference type="EMBL" id="CP003831">
    <property type="protein sequence ID" value="AFR98252.1"/>
    <property type="molecule type" value="Genomic_DNA"/>
</dbReference>
<proteinExistence type="predicted"/>
<feature type="transmembrane region" description="Helical" evidence="2">
    <location>
        <begin position="294"/>
        <end position="312"/>
    </location>
</feature>
<dbReference type="PROSITE" id="PS50820">
    <property type="entry name" value="LCCL"/>
    <property type="match status" value="1"/>
</dbReference>
<evidence type="ECO:0000313" key="5">
    <source>
        <dbReference type="Proteomes" id="UP000010091"/>
    </source>
</evidence>
<dbReference type="PANTHER" id="PTHR31331:SF1">
    <property type="entry name" value="CYSTEINE RICH SECRETORY PROTEIN LCCL DOMAIN CONTAINING 2"/>
    <property type="match status" value="1"/>
</dbReference>
<sequence length="578" mass="64291">MIPRSLVELYGRASDVVQHILGPEQPLSEAEEPILPRSSSSSSVASTQQSTPSYRSSINHTLLRNSFPKALHPFLCVWVVVFIWLICQQYYFTPTQDLIPCTASPWDDWPPDNCGINGERCAEDLTSLADRRFRCMSGCKDTRLGNERWIGNERVNGVPLLIGGGDMNHTYRADSWICAAAIHSNLISSSLGGCVTVHPLPYPAGHSSFISSAAHGLTSTAFSQYFPGAFTLSHVIVSGCWDLHFIVMGFNAVCLLILTLFLRPPSSLLFTILLVLGYFQITLFSDVPHYPPDWQSLFGGLIPVLIAGYWIWKQAFFVTLPHFHDAPFTLALWQGAGYWVGVESSTVFARFPISRLGYDTLTLSGFLALMIIVGIIHLVVGYQALAMRKQGLLRYYLVRYLPFLPILLILSNIPSYTLRLHHYLLALLAIPVLSLPNRLSLVLQAFMLGLWLDGVGRWGWASFLEKTSSLLGDAPSGSWAPTFFPNLSSPHTLSWSPITPEQAAEDVTGYSVLVNDMQAFAGWVNNTIDLKGVLRDGVNYFRIAYERNGMSMDFSDPIVRWENGTWGGMGEPVDLFRV</sequence>
<dbReference type="KEGG" id="cng:CNAG_06013"/>
<dbReference type="AlphaFoldDB" id="J9VUV1"/>
<feature type="transmembrane region" description="Helical" evidence="2">
    <location>
        <begin position="324"/>
        <end position="341"/>
    </location>
</feature>
<feature type="transmembrane region" description="Helical" evidence="2">
    <location>
        <begin position="361"/>
        <end position="385"/>
    </location>
</feature>
<feature type="compositionally biased region" description="Low complexity" evidence="1">
    <location>
        <begin position="38"/>
        <end position="52"/>
    </location>
</feature>
<dbReference type="InterPro" id="IPR004043">
    <property type="entry name" value="LCCL"/>
</dbReference>
<keyword evidence="2" id="KW-0812">Transmembrane</keyword>
<dbReference type="SUPFAM" id="SSF69848">
    <property type="entry name" value="LCCL domain"/>
    <property type="match status" value="1"/>
</dbReference>
<name>J9VUV1_CRYN9</name>
<keyword evidence="2" id="KW-0472">Membrane</keyword>
<feature type="transmembrane region" description="Helical" evidence="2">
    <location>
        <begin position="70"/>
        <end position="92"/>
    </location>
</feature>
<dbReference type="RefSeq" id="XP_012053084.1">
    <property type="nucleotide sequence ID" value="XM_012197694.1"/>
</dbReference>
<feature type="domain" description="LCCL" evidence="3">
    <location>
        <begin position="165"/>
        <end position="226"/>
    </location>
</feature>
<dbReference type="Proteomes" id="UP000010091">
    <property type="component" value="Chromosome 12"/>
</dbReference>